<accession>A0ABS2GCV1</accession>
<protein>
    <submittedName>
        <fullName evidence="3">Recombinase family protein</fullName>
    </submittedName>
</protein>
<feature type="non-terminal residue" evidence="3">
    <location>
        <position position="549"/>
    </location>
</feature>
<dbReference type="Pfam" id="PF00239">
    <property type="entry name" value="Resolvase"/>
    <property type="match status" value="1"/>
</dbReference>
<dbReference type="Proteomes" id="UP000729290">
    <property type="component" value="Unassembled WGS sequence"/>
</dbReference>
<dbReference type="CDD" id="cd00338">
    <property type="entry name" value="Ser_Recombinase"/>
    <property type="match status" value="1"/>
</dbReference>
<dbReference type="Gene3D" id="3.90.1750.20">
    <property type="entry name" value="Putative Large Serine Recombinase, Chain B, Domain 2"/>
    <property type="match status" value="1"/>
</dbReference>
<dbReference type="InterPro" id="IPR011109">
    <property type="entry name" value="DNA_bind_recombinase_dom"/>
</dbReference>
<dbReference type="InterPro" id="IPR006119">
    <property type="entry name" value="Resolv_N"/>
</dbReference>
<proteinExistence type="predicted"/>
<dbReference type="Pfam" id="PF13408">
    <property type="entry name" value="Zn_ribbon_recom"/>
    <property type="match status" value="1"/>
</dbReference>
<dbReference type="PROSITE" id="PS51737">
    <property type="entry name" value="RECOMBINASE_DNA_BIND"/>
    <property type="match status" value="1"/>
</dbReference>
<evidence type="ECO:0000259" key="1">
    <source>
        <dbReference type="PROSITE" id="PS51736"/>
    </source>
</evidence>
<dbReference type="PROSITE" id="PS51736">
    <property type="entry name" value="RECOMBINASES_3"/>
    <property type="match status" value="1"/>
</dbReference>
<dbReference type="EMBL" id="JACSNV010000038">
    <property type="protein sequence ID" value="MBM6878992.1"/>
    <property type="molecule type" value="Genomic_DNA"/>
</dbReference>
<dbReference type="InterPro" id="IPR025827">
    <property type="entry name" value="Zn_ribbon_recom_dom"/>
</dbReference>
<sequence length="549" mass="63229">MNQQVKVIQPVTKESASKIGIRVCAYCRVSTDKAEQMGSYVAQKDYFESKIKQTHGWIFVGIYADYAKSGTTFEGRAGFQRMLQDCENGQIDLIMAKSITRFGRNAMESVSAVRKLKALNVGVYFEEGGINTLTDQSELLLTIFSVVAQAESESISTNERWSIQKKFLEGSYNTGNVAYGYCKNEQNKIVIDTTGEIVKFIYDEYLSGNGAWSIAKKLTQMRVPTSTGGTRWSAHTVRDMLKNIIYSGDMLHQKYYTTEFPFKQKANHGERAMYLIEDNHEPIVSKEEFENVQNLFAYRERKNVDNSKRYDFTGKVVCGSCGSNFRRHTDTKKNGIKKYQWCCKEHIESKEYCSMKAVDEDSIKAGFVTMWNKLQNSYKELLYPIVETLERTKISCETKGKIENLENQIVELSNQSRLLNQAMAKQCIDSAFYMEQSACIKIKIDDLKAQIKNHENPEKIQTEIKKTKQLIELIKSGPNFLEEYSSEVFLSIVEKIVVEPNNKLVFILKNGLMWTIVNKKDTIFEYIFWERLDSLPIPECCFHFIWCQI</sequence>
<reference evidence="3 4" key="1">
    <citation type="journal article" date="2021" name="Sci. Rep.">
        <title>The distribution of antibiotic resistance genes in chicken gut microbiota commensals.</title>
        <authorList>
            <person name="Juricova H."/>
            <person name="Matiasovicova J."/>
            <person name="Kubasova T."/>
            <person name="Cejkova D."/>
            <person name="Rychlik I."/>
        </authorList>
    </citation>
    <scope>NUCLEOTIDE SEQUENCE [LARGE SCALE GENOMIC DNA]</scope>
    <source>
        <strain evidence="3 4">An431b</strain>
    </source>
</reference>
<keyword evidence="4" id="KW-1185">Reference proteome</keyword>
<dbReference type="SUPFAM" id="SSF53041">
    <property type="entry name" value="Resolvase-like"/>
    <property type="match status" value="1"/>
</dbReference>
<organism evidence="3 4">
    <name type="scientific">Anaerotignum lactatifermentans</name>
    <dbReference type="NCBI Taxonomy" id="160404"/>
    <lineage>
        <taxon>Bacteria</taxon>
        <taxon>Bacillati</taxon>
        <taxon>Bacillota</taxon>
        <taxon>Clostridia</taxon>
        <taxon>Lachnospirales</taxon>
        <taxon>Anaerotignaceae</taxon>
        <taxon>Anaerotignum</taxon>
    </lineage>
</organism>
<gene>
    <name evidence="3" type="ORF">H9X83_12730</name>
</gene>
<dbReference type="InterPro" id="IPR038109">
    <property type="entry name" value="DNA_bind_recomb_sf"/>
</dbReference>
<feature type="domain" description="Recombinase" evidence="2">
    <location>
        <begin position="178"/>
        <end position="302"/>
    </location>
</feature>
<dbReference type="PANTHER" id="PTHR30461">
    <property type="entry name" value="DNA-INVERTASE FROM LAMBDOID PROPHAGE"/>
    <property type="match status" value="1"/>
</dbReference>
<dbReference type="SMART" id="SM00857">
    <property type="entry name" value="Resolvase"/>
    <property type="match status" value="1"/>
</dbReference>
<evidence type="ECO:0000313" key="3">
    <source>
        <dbReference type="EMBL" id="MBM6878992.1"/>
    </source>
</evidence>
<dbReference type="RefSeq" id="WP_205134525.1">
    <property type="nucleotide sequence ID" value="NZ_JACSNT010000023.1"/>
</dbReference>
<evidence type="ECO:0000313" key="4">
    <source>
        <dbReference type="Proteomes" id="UP000729290"/>
    </source>
</evidence>
<dbReference type="PANTHER" id="PTHR30461:SF23">
    <property type="entry name" value="DNA RECOMBINASE-RELATED"/>
    <property type="match status" value="1"/>
</dbReference>
<dbReference type="InterPro" id="IPR036162">
    <property type="entry name" value="Resolvase-like_N_sf"/>
</dbReference>
<evidence type="ECO:0000259" key="2">
    <source>
        <dbReference type="PROSITE" id="PS51737"/>
    </source>
</evidence>
<name>A0ABS2GCV1_9FIRM</name>
<dbReference type="InterPro" id="IPR050639">
    <property type="entry name" value="SSR_resolvase"/>
</dbReference>
<comment type="caution">
    <text evidence="3">The sequence shown here is derived from an EMBL/GenBank/DDBJ whole genome shotgun (WGS) entry which is preliminary data.</text>
</comment>
<feature type="domain" description="Resolvase/invertase-type recombinase catalytic" evidence="1">
    <location>
        <begin position="22"/>
        <end position="170"/>
    </location>
</feature>
<dbReference type="Pfam" id="PF07508">
    <property type="entry name" value="Recombinase"/>
    <property type="match status" value="1"/>
</dbReference>
<dbReference type="Gene3D" id="3.40.50.1390">
    <property type="entry name" value="Resolvase, N-terminal catalytic domain"/>
    <property type="match status" value="1"/>
</dbReference>